<dbReference type="RefSeq" id="WP_229724750.1">
    <property type="nucleotide sequence ID" value="NZ_BMDN01000004.1"/>
</dbReference>
<evidence type="ECO:0000313" key="5">
    <source>
        <dbReference type="Proteomes" id="UP000199482"/>
    </source>
</evidence>
<dbReference type="InterPro" id="IPR029057">
    <property type="entry name" value="PRTase-like"/>
</dbReference>
<reference evidence="5" key="1">
    <citation type="submission" date="2016-10" db="EMBL/GenBank/DDBJ databases">
        <authorList>
            <person name="Varghese N."/>
            <person name="Submissions S."/>
        </authorList>
    </citation>
    <scope>NUCLEOTIDE SEQUENCE [LARGE SCALE GENOMIC DNA]</scope>
    <source>
        <strain evidence="5">CPCC 202695</strain>
    </source>
</reference>
<keyword evidence="4" id="KW-0328">Glycosyltransferase</keyword>
<dbReference type="AlphaFoldDB" id="A0A1H1UBJ1"/>
<keyword evidence="6" id="KW-1185">Reference proteome</keyword>
<evidence type="ECO:0000313" key="3">
    <source>
        <dbReference type="EMBL" id="MCP2368251.1"/>
    </source>
</evidence>
<dbReference type="Pfam" id="PF00156">
    <property type="entry name" value="Pribosyltran"/>
    <property type="match status" value="1"/>
</dbReference>
<dbReference type="Proteomes" id="UP000893823">
    <property type="component" value="Unassembled WGS sequence"/>
</dbReference>
<dbReference type="PANTHER" id="PTHR47505:SF1">
    <property type="entry name" value="DNA UTILIZATION PROTEIN YHGH"/>
    <property type="match status" value="1"/>
</dbReference>
<dbReference type="PANTHER" id="PTHR47505">
    <property type="entry name" value="DNA UTILIZATION PROTEIN YHGH"/>
    <property type="match status" value="1"/>
</dbReference>
<dbReference type="InterPro" id="IPR000836">
    <property type="entry name" value="PRTase_dom"/>
</dbReference>
<evidence type="ECO:0000256" key="1">
    <source>
        <dbReference type="ARBA" id="ARBA00008007"/>
    </source>
</evidence>
<keyword evidence="4" id="KW-0808">Transferase</keyword>
<protein>
    <submittedName>
        <fullName evidence="3 4">Amidophosphoribosyltransferase</fullName>
    </submittedName>
</protein>
<dbReference type="GO" id="GO:0016757">
    <property type="term" value="F:glycosyltransferase activity"/>
    <property type="evidence" value="ECO:0007669"/>
    <property type="project" value="UniProtKB-KW"/>
</dbReference>
<dbReference type="SUPFAM" id="SSF53271">
    <property type="entry name" value="PRTase-like"/>
    <property type="match status" value="1"/>
</dbReference>
<proteinExistence type="inferred from homology"/>
<sequence length="234" mass="24087">MPIDQRPGPRTSARAVRVVREALSDALGLLVPVSCGGCGAPDRAVCGACRAALAPVPARAPRPEIEAWAGLAYAGVAARTIRSFKDEGRTDAAPALAPALRAALAAACASAPRATGLELAAVPSTAAARRERGYEPLALLVRHAGFRSVRVLRARERADQAGLGRSARRANADGAFAPVRRLDGRRFVLVDDVVTTGSTLAAAARAIRSAGGSVGAVAVLAHTPLRIPVHHLND</sequence>
<dbReference type="Gene3D" id="3.40.50.2020">
    <property type="match status" value="1"/>
</dbReference>
<name>A0A1H1UBJ1_9MICO</name>
<evidence type="ECO:0000313" key="6">
    <source>
        <dbReference type="Proteomes" id="UP000893823"/>
    </source>
</evidence>
<gene>
    <name evidence="3" type="ORF">BCL57_002424</name>
    <name evidence="4" type="ORF">SAMN04489721_1751</name>
</gene>
<organism evidence="4 5">
    <name type="scientific">Agromyces flavus</name>
    <dbReference type="NCBI Taxonomy" id="589382"/>
    <lineage>
        <taxon>Bacteria</taxon>
        <taxon>Bacillati</taxon>
        <taxon>Actinomycetota</taxon>
        <taxon>Actinomycetes</taxon>
        <taxon>Micrococcales</taxon>
        <taxon>Microbacteriaceae</taxon>
        <taxon>Agromyces</taxon>
    </lineage>
</organism>
<dbReference type="STRING" id="589382.SAMN04489721_1751"/>
<reference evidence="3" key="3">
    <citation type="submission" date="2022-06" db="EMBL/GenBank/DDBJ databases">
        <title>Genomic Encyclopedia of Type Strains, Phase III (KMG-III): the genomes of soil and plant-associated and newly described type strains.</title>
        <authorList>
            <person name="Whitman W."/>
        </authorList>
    </citation>
    <scope>NUCLEOTIDE SEQUENCE</scope>
    <source>
        <strain evidence="3">CPCC 202695</strain>
    </source>
</reference>
<evidence type="ECO:0000313" key="4">
    <source>
        <dbReference type="EMBL" id="SDS69773.1"/>
    </source>
</evidence>
<dbReference type="InterPro" id="IPR051910">
    <property type="entry name" value="ComF/GntX_DNA_util-trans"/>
</dbReference>
<comment type="similarity">
    <text evidence="1">Belongs to the ComF/GntX family.</text>
</comment>
<dbReference type="EMBL" id="LT629755">
    <property type="protein sequence ID" value="SDS69773.1"/>
    <property type="molecule type" value="Genomic_DNA"/>
</dbReference>
<dbReference type="EMBL" id="SODL02000004">
    <property type="protein sequence ID" value="MCP2368251.1"/>
    <property type="molecule type" value="Genomic_DNA"/>
</dbReference>
<reference evidence="4" key="2">
    <citation type="submission" date="2016-10" db="EMBL/GenBank/DDBJ databases">
        <authorList>
            <person name="de Groot N.N."/>
        </authorList>
    </citation>
    <scope>NUCLEOTIDE SEQUENCE [LARGE SCALE GENOMIC DNA]</scope>
    <source>
        <strain evidence="4">CPCC 202695</strain>
    </source>
</reference>
<accession>A0A1H1UBJ1</accession>
<dbReference type="Proteomes" id="UP000199482">
    <property type="component" value="Chromosome I"/>
</dbReference>
<evidence type="ECO:0000259" key="2">
    <source>
        <dbReference type="Pfam" id="PF00156"/>
    </source>
</evidence>
<feature type="domain" description="Phosphoribosyltransferase" evidence="2">
    <location>
        <begin position="179"/>
        <end position="222"/>
    </location>
</feature>